<dbReference type="PANTHER" id="PTHR10631">
    <property type="entry name" value="N 2 ,N 2 -DIMETHYLGUANOSINE TRNA METHYLTRANSFERASE"/>
    <property type="match status" value="1"/>
</dbReference>
<dbReference type="Gene3D" id="3.40.50.150">
    <property type="entry name" value="Vaccinia Virus protein VP39"/>
    <property type="match status" value="2"/>
</dbReference>
<evidence type="ECO:0000313" key="14">
    <source>
        <dbReference type="EMBL" id="TKA49432.1"/>
    </source>
</evidence>
<dbReference type="GO" id="GO:0160104">
    <property type="term" value="F:tRNA (guanine(26)-N2)-dimethyltransferase activity"/>
    <property type="evidence" value="ECO:0007669"/>
    <property type="project" value="UniProtKB-EC"/>
</dbReference>
<evidence type="ECO:0000256" key="3">
    <source>
        <dbReference type="ARBA" id="ARBA00022679"/>
    </source>
</evidence>
<dbReference type="PANTHER" id="PTHR10631:SF3">
    <property type="entry name" value="TRNA (GUANINE(26)-N(2))-DIMETHYLTRANSFERASE"/>
    <property type="match status" value="1"/>
</dbReference>
<gene>
    <name evidence="14" type="ORF">B0A54_00098</name>
</gene>
<feature type="compositionally biased region" description="Gly residues" evidence="13">
    <location>
        <begin position="61"/>
        <end position="70"/>
    </location>
</feature>
<evidence type="ECO:0000256" key="12">
    <source>
        <dbReference type="PROSITE-ProRule" id="PRU00958"/>
    </source>
</evidence>
<dbReference type="FunFam" id="3.40.50.150:FF:000051">
    <property type="entry name" value="tRNA (guanine(26)-N(2))-dimethyltransferase"/>
    <property type="match status" value="1"/>
</dbReference>
<dbReference type="FunFam" id="3.30.56.70:FF:000001">
    <property type="entry name" value="tRNA (guanine(26)-N(2))-dimethyltransferase"/>
    <property type="match status" value="1"/>
</dbReference>
<dbReference type="Proteomes" id="UP000310066">
    <property type="component" value="Unassembled WGS sequence"/>
</dbReference>
<dbReference type="EC" id="2.1.1.216" evidence="7"/>
<organism evidence="14 15">
    <name type="scientific">Friedmanniomyces endolithicus</name>
    <dbReference type="NCBI Taxonomy" id="329885"/>
    <lineage>
        <taxon>Eukaryota</taxon>
        <taxon>Fungi</taxon>
        <taxon>Dikarya</taxon>
        <taxon>Ascomycota</taxon>
        <taxon>Pezizomycotina</taxon>
        <taxon>Dothideomycetes</taxon>
        <taxon>Dothideomycetidae</taxon>
        <taxon>Mycosphaerellales</taxon>
        <taxon>Teratosphaeriaceae</taxon>
        <taxon>Friedmanniomyces</taxon>
    </lineage>
</organism>
<evidence type="ECO:0000256" key="13">
    <source>
        <dbReference type="SAM" id="MobiDB-lite"/>
    </source>
</evidence>
<dbReference type="OrthoDB" id="6349953at2759"/>
<evidence type="ECO:0000256" key="4">
    <source>
        <dbReference type="ARBA" id="ARBA00022691"/>
    </source>
</evidence>
<dbReference type="InterPro" id="IPR042296">
    <property type="entry name" value="tRNA_met_Trm1_C"/>
</dbReference>
<dbReference type="InterPro" id="IPR002905">
    <property type="entry name" value="Trm1"/>
</dbReference>
<name>A0A4U0VKL6_9PEZI</name>
<evidence type="ECO:0000256" key="6">
    <source>
        <dbReference type="ARBA" id="ARBA00022884"/>
    </source>
</evidence>
<dbReference type="Pfam" id="PF02005">
    <property type="entry name" value="TRM"/>
    <property type="match status" value="2"/>
</dbReference>
<evidence type="ECO:0000256" key="1">
    <source>
        <dbReference type="ARBA" id="ARBA00022555"/>
    </source>
</evidence>
<dbReference type="GO" id="GO:0002940">
    <property type="term" value="P:tRNA N2-guanine methylation"/>
    <property type="evidence" value="ECO:0007669"/>
    <property type="project" value="TreeGrafter"/>
</dbReference>
<comment type="caution">
    <text evidence="14">The sequence shown here is derived from an EMBL/GenBank/DDBJ whole genome shotgun (WGS) entry which is preliminary data.</text>
</comment>
<feature type="region of interest" description="Disordered" evidence="13">
    <location>
        <begin position="163"/>
        <end position="202"/>
    </location>
</feature>
<feature type="region of interest" description="Disordered" evidence="13">
    <location>
        <begin position="44"/>
        <end position="73"/>
    </location>
</feature>
<dbReference type="AlphaFoldDB" id="A0A4U0VKL6"/>
<feature type="region of interest" description="Disordered" evidence="13">
    <location>
        <begin position="781"/>
        <end position="805"/>
    </location>
</feature>
<evidence type="ECO:0000256" key="10">
    <source>
        <dbReference type="ARBA" id="ARBA00082896"/>
    </source>
</evidence>
<evidence type="ECO:0000313" key="15">
    <source>
        <dbReference type="Proteomes" id="UP000310066"/>
    </source>
</evidence>
<dbReference type="Gene3D" id="3.30.56.70">
    <property type="entry name" value="N2,N2-dimethylguanosine tRNA methyltransferase, C-terminal domain"/>
    <property type="match status" value="1"/>
</dbReference>
<keyword evidence="4 12" id="KW-0949">S-adenosyl-L-methionine</keyword>
<evidence type="ECO:0000256" key="11">
    <source>
        <dbReference type="ARBA" id="ARBA00083299"/>
    </source>
</evidence>
<evidence type="ECO:0000256" key="2">
    <source>
        <dbReference type="ARBA" id="ARBA00022603"/>
    </source>
</evidence>
<evidence type="ECO:0000256" key="7">
    <source>
        <dbReference type="ARBA" id="ARBA00039099"/>
    </source>
</evidence>
<keyword evidence="1 12" id="KW-0820">tRNA-binding</keyword>
<evidence type="ECO:0000256" key="9">
    <source>
        <dbReference type="ARBA" id="ARBA00077143"/>
    </source>
</evidence>
<accession>A0A4U0VKL6</accession>
<dbReference type="STRING" id="329885.A0A4U0VKL6"/>
<comment type="similarity">
    <text evidence="12">Belongs to the class I-like SAM-binding methyltransferase superfamily. Trm1 family.</text>
</comment>
<evidence type="ECO:0000256" key="8">
    <source>
        <dbReference type="ARBA" id="ARBA00051897"/>
    </source>
</evidence>
<dbReference type="EMBL" id="NAJP01000001">
    <property type="protein sequence ID" value="TKA49432.1"/>
    <property type="molecule type" value="Genomic_DNA"/>
</dbReference>
<evidence type="ECO:0000256" key="5">
    <source>
        <dbReference type="ARBA" id="ARBA00022694"/>
    </source>
</evidence>
<reference evidence="14 15" key="1">
    <citation type="submission" date="2017-03" db="EMBL/GenBank/DDBJ databases">
        <title>Genomes of endolithic fungi from Antarctica.</title>
        <authorList>
            <person name="Coleine C."/>
            <person name="Masonjones S."/>
            <person name="Stajich J.E."/>
        </authorList>
    </citation>
    <scope>NUCLEOTIDE SEQUENCE [LARGE SCALE GENOMIC DNA]</scope>
    <source>
        <strain evidence="14 15">CCFEE 5311</strain>
    </source>
</reference>
<feature type="compositionally biased region" description="Basic and acidic residues" evidence="13">
    <location>
        <begin position="186"/>
        <end position="198"/>
    </location>
</feature>
<comment type="catalytic activity">
    <reaction evidence="8">
        <text>guanosine(26) in tRNA + 2 S-adenosyl-L-methionine = N(2)-dimethylguanosine(26) in tRNA + 2 S-adenosyl-L-homocysteine + 2 H(+)</text>
        <dbReference type="Rhea" id="RHEA:43140"/>
        <dbReference type="Rhea" id="RHEA-COMP:10359"/>
        <dbReference type="Rhea" id="RHEA-COMP:10360"/>
        <dbReference type="ChEBI" id="CHEBI:15378"/>
        <dbReference type="ChEBI" id="CHEBI:57856"/>
        <dbReference type="ChEBI" id="CHEBI:59789"/>
        <dbReference type="ChEBI" id="CHEBI:74269"/>
        <dbReference type="ChEBI" id="CHEBI:74513"/>
        <dbReference type="EC" id="2.1.1.216"/>
    </reaction>
</comment>
<proteinExistence type="inferred from homology"/>
<keyword evidence="3 12" id="KW-0808">Transferase</keyword>
<keyword evidence="2 12" id="KW-0489">Methyltransferase</keyword>
<dbReference type="SUPFAM" id="SSF53335">
    <property type="entry name" value="S-adenosyl-L-methionine-dependent methyltransferases"/>
    <property type="match status" value="1"/>
</dbReference>
<sequence>MSSTAHPEGMKTLGDAPATGQLVLHEGMVYETIREGRAYILIPPGTQRAVDPSSKTKSKPAGGGGGGGAGTEVKDGMPQGVFYNPIQQFNRDLSVLAIRAFGEAFCERRRVEHERVSGKAGARKERRRQRKAERITGVEAGGDEVDGEVTGGVETGTVEMGGMVGLDNGPKEETEEGVAGVSGLKRKADAQDEREEQRNGMAKVRVVENGSAVRTSDGSAVLHTAEDEAIEGAPQRGLATDGDTNGITTLTHPSDEVEEAHITNTEPPAVEGISRDMDGTSGQTQIMVNDRQPQPWKPRFRILDALSATGLRALRYAAEIPFATAVTANDMDRSAVKSIRTHIEHNQLSSKITATLGNAIGHMYNVAFPPTVSHGPTPFAGKYDVIDLDPYGTAAPFIDSALQALNDGGLLCVTCTDSAVFASCGYAEKTYSLYGGMPIKGAHSHEGGLRLVINSVASAAAKYGLAIEPLLSLSIDFYVRIFIRVTKSPADVKFLAGKTMLVYGCDTGCGAWHTQMLGRSTRQTGKGPANNPPFKHGIALAPSTDHLCEHCNSKMHVAGPMWAGPILNRAFVEQILDDVKSADQEIYQTLPRLEGMLDTALNELAVLPEAYNGITPNQKDPTTDLLPKTPPETIDSHPFFFIPSALAKVLHCVAPGEAAVKGALRHAGYRATRSHCKPGSIKTDAPWSVIWEVMREWMRQKAPVKEGALREGSAGWWIMRKAREIGEAGGEGGGTAEGAVAGTDEVGIESTGVTWAEEAAKDTKLMKVIFDEALGRDKPGKKKLVRYQANPRENWGPMARAKGHS</sequence>
<protein>
    <recommendedName>
        <fullName evidence="7">tRNA (guanine(26)-N(2))-dimethyltransferase</fullName>
        <ecNumber evidence="7">2.1.1.216</ecNumber>
    </recommendedName>
    <alternativeName>
        <fullName evidence="10">tRNA 2,2-dimethylguanosine-26 methyltransferase</fullName>
    </alternativeName>
    <alternativeName>
        <fullName evidence="9">tRNA(guanine-26,N(2)-N(2)) methyltransferase</fullName>
    </alternativeName>
    <alternativeName>
        <fullName evidence="11">tRNA(m(2,2)G26)dimethyltransferase</fullName>
    </alternativeName>
</protein>
<dbReference type="PROSITE" id="PS51626">
    <property type="entry name" value="SAM_MT_TRM1"/>
    <property type="match status" value="1"/>
</dbReference>
<dbReference type="InterPro" id="IPR029063">
    <property type="entry name" value="SAM-dependent_MTases_sf"/>
</dbReference>
<dbReference type="GO" id="GO:0005634">
    <property type="term" value="C:nucleus"/>
    <property type="evidence" value="ECO:0007669"/>
    <property type="project" value="TreeGrafter"/>
</dbReference>
<keyword evidence="5 12" id="KW-0819">tRNA processing</keyword>
<dbReference type="GO" id="GO:0000049">
    <property type="term" value="F:tRNA binding"/>
    <property type="evidence" value="ECO:0007669"/>
    <property type="project" value="UniProtKB-UniRule"/>
</dbReference>
<keyword evidence="6 12" id="KW-0694">RNA-binding</keyword>